<feature type="transmembrane region" description="Helical" evidence="1">
    <location>
        <begin position="37"/>
        <end position="56"/>
    </location>
</feature>
<feature type="transmembrane region" description="Helical" evidence="1">
    <location>
        <begin position="104"/>
        <end position="127"/>
    </location>
</feature>
<accession>A0ABS7KH87</accession>
<dbReference type="EMBL" id="JACLIC010000014">
    <property type="protein sequence ID" value="MBY0203492.1"/>
    <property type="molecule type" value="Genomic_DNA"/>
</dbReference>
<gene>
    <name evidence="2" type="ORF">H7T88_09685</name>
</gene>
<keyword evidence="1" id="KW-0812">Transmembrane</keyword>
<sequence length="247" mass="28568">MMVKRSNVFILDVIYLVCLILSSIISFTMFSNDILSFPFWINLAASYVAMTTLWIYARHVMQNMDRFKRFVPGYTAIGIVLIIYLGCVIFYALFVGFADYALRWFVLLHVITAALAFILCAILMIYIRSGSEHEANQQLNINDWKSIENAMYQLLNIMDKHPMLNVEKDRKSVEAIIELVKYSDPIAPAAVQYNDRQILIDIELLREELSTQYEAGEVVNSERVAMQLSRLMSRLKERNQQILSLKS</sequence>
<reference evidence="2 3" key="1">
    <citation type="submission" date="2020-08" db="EMBL/GenBank/DDBJ databases">
        <title>Fungal Genomes of the International Space Station.</title>
        <authorList>
            <person name="Seuylemezian A."/>
            <person name="Singh N.K."/>
            <person name="Wood J."/>
            <person name="Venkateswaran K."/>
        </authorList>
    </citation>
    <scope>NUCLEOTIDE SEQUENCE [LARGE SCALE GENOMIC DNA]</scope>
    <source>
        <strain evidence="2 3">S/N-304-OC-R4</strain>
    </source>
</reference>
<keyword evidence="1" id="KW-0472">Membrane</keyword>
<evidence type="ECO:0000313" key="3">
    <source>
        <dbReference type="Proteomes" id="UP000706031"/>
    </source>
</evidence>
<proteinExistence type="predicted"/>
<evidence type="ECO:0000256" key="1">
    <source>
        <dbReference type="SAM" id="Phobius"/>
    </source>
</evidence>
<feature type="transmembrane region" description="Helical" evidence="1">
    <location>
        <begin position="9"/>
        <end position="31"/>
    </location>
</feature>
<keyword evidence="1" id="KW-1133">Transmembrane helix</keyword>
<evidence type="ECO:0000313" key="2">
    <source>
        <dbReference type="EMBL" id="MBY0203492.1"/>
    </source>
</evidence>
<keyword evidence="3" id="KW-1185">Reference proteome</keyword>
<name>A0ABS7KH87_9BACL</name>
<protein>
    <submittedName>
        <fullName evidence="2">Uncharacterized protein</fullName>
    </submittedName>
</protein>
<comment type="caution">
    <text evidence="2">The sequence shown here is derived from an EMBL/GenBank/DDBJ whole genome shotgun (WGS) entry which is preliminary data.</text>
</comment>
<dbReference type="Proteomes" id="UP000706031">
    <property type="component" value="Unassembled WGS sequence"/>
</dbReference>
<feature type="transmembrane region" description="Helical" evidence="1">
    <location>
        <begin position="76"/>
        <end position="98"/>
    </location>
</feature>
<organism evidence="2 3">
    <name type="scientific">Paenibacillus cucumis</name>
    <name type="common">ex Kampfer et al. 2016</name>
    <dbReference type="NCBI Taxonomy" id="1776858"/>
    <lineage>
        <taxon>Bacteria</taxon>
        <taxon>Bacillati</taxon>
        <taxon>Bacillota</taxon>
        <taxon>Bacilli</taxon>
        <taxon>Bacillales</taxon>
        <taxon>Paenibacillaceae</taxon>
        <taxon>Paenibacillus</taxon>
    </lineage>
</organism>